<name>A0A7S0QUV7_9CHLO</name>
<dbReference type="SUPFAM" id="SSF50939">
    <property type="entry name" value="Sialidases"/>
    <property type="match status" value="1"/>
</dbReference>
<evidence type="ECO:0000313" key="4">
    <source>
        <dbReference type="EMBL" id="CAD8661324.1"/>
    </source>
</evidence>
<feature type="region of interest" description="Disordered" evidence="1">
    <location>
        <begin position="87"/>
        <end position="115"/>
    </location>
</feature>
<feature type="domain" description="Sialidase" evidence="3">
    <location>
        <begin position="356"/>
        <end position="581"/>
    </location>
</feature>
<proteinExistence type="predicted"/>
<dbReference type="Gene3D" id="2.120.10.10">
    <property type="match status" value="1"/>
</dbReference>
<dbReference type="PANTHER" id="PTHR43752">
    <property type="entry name" value="BNR/ASP-BOX REPEAT FAMILY PROTEIN"/>
    <property type="match status" value="1"/>
</dbReference>
<dbReference type="InterPro" id="IPR036278">
    <property type="entry name" value="Sialidase_sf"/>
</dbReference>
<dbReference type="InterPro" id="IPR011040">
    <property type="entry name" value="Sialidase"/>
</dbReference>
<evidence type="ECO:0000259" key="3">
    <source>
        <dbReference type="Pfam" id="PF13088"/>
    </source>
</evidence>
<feature type="region of interest" description="Disordered" evidence="1">
    <location>
        <begin position="127"/>
        <end position="151"/>
    </location>
</feature>
<dbReference type="Pfam" id="PF13088">
    <property type="entry name" value="BNR_2"/>
    <property type="match status" value="1"/>
</dbReference>
<dbReference type="CDD" id="cd15482">
    <property type="entry name" value="Sialidase_non-viral"/>
    <property type="match status" value="1"/>
</dbReference>
<dbReference type="PANTHER" id="PTHR43752:SF2">
    <property type="entry name" value="BNR_ASP-BOX REPEAT FAMILY PROTEIN"/>
    <property type="match status" value="1"/>
</dbReference>
<dbReference type="AlphaFoldDB" id="A0A7S0QUV7"/>
<gene>
    <name evidence="4" type="ORF">POBO1169_LOCUS6797</name>
</gene>
<protein>
    <recommendedName>
        <fullName evidence="3">Sialidase domain-containing protein</fullName>
    </recommendedName>
</protein>
<keyword evidence="2" id="KW-0472">Membrane</keyword>
<dbReference type="EMBL" id="HBFA01013050">
    <property type="protein sequence ID" value="CAD8661324.1"/>
    <property type="molecule type" value="Transcribed_RNA"/>
</dbReference>
<accession>A0A7S0QUV7</accession>
<sequence length="637" mass="69958">MALFQIRRRTVQVPPVTPFNALMALLIVCCIVFIRSSPWSWSTHKPSVASSEALLDVPNSEDIGNKATSMASNNLRSKVADVGRSWDMDEEERSTGTHMETVHTLDENGLSGDDLPIHLTHEGEDDVAFDGSQREGDTSVELRPPPPPPQESDCKMNFAGLSHKEKLAFFESHPECNYLNSCEAILEPTDQVGLVKEVHSTYVFRYNEDIRYSHMAMVERLPNRLLIAAWQAAPSAGNDTKMRLGVEGLDSQHILISHSRDERGQRWSAPQKVPLRNSGALWSPVLHVDDRGVVWLFYSESRLCRKAVACKECKYPPCELKDTSELCHTDPPLWVPGGDIKVVSSVGEPSQNVWTSAQTILSQDTGGGIAKVISNRVTVLVSGEWLLPYWREQAKAAIPTDGCGRDPMSNVSGCVLMDGGLCMTGTDESAGVLISADRGATWQAHGAVVSKRTTLIEGSLVQLTNHSIFMVFRTTTGCLFSSISKDKGLTWSEAQPMGIPNPNSKVHMLKLEPGGQLLLAFNNHRPPGAYRGLKACKACRSRLHLALSSDSGDSWRHVYSVDDEMSSSAVRLHYPCLVQVGSAPMVALVYSRFYLGRKLGLTSLDQGVRYTLLDMSELLAQRTGFFGSLFGQGSNSI</sequence>
<organism evidence="4">
    <name type="scientific">Pyramimonas obovata</name>
    <dbReference type="NCBI Taxonomy" id="1411642"/>
    <lineage>
        <taxon>Eukaryota</taxon>
        <taxon>Viridiplantae</taxon>
        <taxon>Chlorophyta</taxon>
        <taxon>Pyramimonadophyceae</taxon>
        <taxon>Pyramimonadales</taxon>
        <taxon>Pyramimonadaceae</taxon>
        <taxon>Pyramimonas</taxon>
        <taxon>Pyramimonas incertae sedis</taxon>
    </lineage>
</organism>
<keyword evidence="2" id="KW-1133">Transmembrane helix</keyword>
<keyword evidence="2" id="KW-0812">Transmembrane</keyword>
<feature type="transmembrane region" description="Helical" evidence="2">
    <location>
        <begin position="21"/>
        <end position="41"/>
    </location>
</feature>
<evidence type="ECO:0000256" key="2">
    <source>
        <dbReference type="SAM" id="Phobius"/>
    </source>
</evidence>
<evidence type="ECO:0000256" key="1">
    <source>
        <dbReference type="SAM" id="MobiDB-lite"/>
    </source>
</evidence>
<reference evidence="4" key="1">
    <citation type="submission" date="2021-01" db="EMBL/GenBank/DDBJ databases">
        <authorList>
            <person name="Corre E."/>
            <person name="Pelletier E."/>
            <person name="Niang G."/>
            <person name="Scheremetjew M."/>
            <person name="Finn R."/>
            <person name="Kale V."/>
            <person name="Holt S."/>
            <person name="Cochrane G."/>
            <person name="Meng A."/>
            <person name="Brown T."/>
            <person name="Cohen L."/>
        </authorList>
    </citation>
    <scope>NUCLEOTIDE SEQUENCE</scope>
    <source>
        <strain evidence="4">CCMP722</strain>
    </source>
</reference>